<organism evidence="1 2">
    <name type="scientific">Collimonas pratensis</name>
    <dbReference type="NCBI Taxonomy" id="279113"/>
    <lineage>
        <taxon>Bacteria</taxon>
        <taxon>Pseudomonadati</taxon>
        <taxon>Pseudomonadota</taxon>
        <taxon>Betaproteobacteria</taxon>
        <taxon>Burkholderiales</taxon>
        <taxon>Oxalobacteraceae</taxon>
        <taxon>Collimonas</taxon>
    </lineage>
</organism>
<protein>
    <submittedName>
        <fullName evidence="1">Uncharacterized protein</fullName>
    </submittedName>
</protein>
<dbReference type="KEGG" id="cpra:CPter91_2429"/>
<dbReference type="EMBL" id="CP013234">
    <property type="protein sequence ID" value="AMP04788.1"/>
    <property type="molecule type" value="Genomic_DNA"/>
</dbReference>
<reference evidence="1 2" key="1">
    <citation type="submission" date="2015-11" db="EMBL/GenBank/DDBJ databases">
        <title>Exploring the genomic traits of fungus-feeding bacterial genus Collimonas.</title>
        <authorList>
            <person name="Song C."/>
            <person name="Schmidt R."/>
            <person name="de Jager V."/>
            <person name="Krzyzanowska D."/>
            <person name="Jongedijk E."/>
            <person name="Cankar K."/>
            <person name="Beekwilder J."/>
            <person name="van Veen A."/>
            <person name="de Boer W."/>
            <person name="van Veen J.A."/>
            <person name="Garbeva P."/>
        </authorList>
    </citation>
    <scope>NUCLEOTIDE SEQUENCE [LARGE SCALE GENOMIC DNA]</scope>
    <source>
        <strain evidence="1 2">Ter91</strain>
    </source>
</reference>
<proteinExistence type="predicted"/>
<sequence>MHILDCLTEIARGALATHAAVVKFFLWRGLVQRAFASIFFALGMASEV</sequence>
<gene>
    <name evidence="1" type="ORF">CPter91_2429</name>
</gene>
<dbReference type="PATRIC" id="fig|279113.9.peg.2397"/>
<evidence type="ECO:0000313" key="1">
    <source>
        <dbReference type="EMBL" id="AMP04788.1"/>
    </source>
</evidence>
<accession>A0A127Q3Z2</accession>
<dbReference type="Proteomes" id="UP000074561">
    <property type="component" value="Chromosome"/>
</dbReference>
<dbReference type="AlphaFoldDB" id="A0A127Q3Z2"/>
<evidence type="ECO:0000313" key="2">
    <source>
        <dbReference type="Proteomes" id="UP000074561"/>
    </source>
</evidence>
<name>A0A127Q3Z2_9BURK</name>